<dbReference type="Proteomes" id="UP000007097">
    <property type="component" value="Chromosome"/>
</dbReference>
<organism evidence="1 2">
    <name type="scientific">Escherichia coli O17:K52:H18 (strain UMN026 / ExPEC)</name>
    <dbReference type="NCBI Taxonomy" id="585056"/>
    <lineage>
        <taxon>Bacteria</taxon>
        <taxon>Pseudomonadati</taxon>
        <taxon>Pseudomonadota</taxon>
        <taxon>Gammaproteobacteria</taxon>
        <taxon>Enterobacterales</taxon>
        <taxon>Enterobacteriaceae</taxon>
        <taxon>Escherichia</taxon>
    </lineage>
</organism>
<name>B7NCT5_ECOLU</name>
<evidence type="ECO:0000313" key="2">
    <source>
        <dbReference type="Proteomes" id="UP000007097"/>
    </source>
</evidence>
<dbReference type="Gene3D" id="3.90.550.10">
    <property type="entry name" value="Spore Coat Polysaccharide Biosynthesis Protein SpsA, Chain A"/>
    <property type="match status" value="1"/>
</dbReference>
<dbReference type="AlphaFoldDB" id="B7NCT5"/>
<accession>B7NCT5</accession>
<dbReference type="KEGG" id="eum:ECUMN_3427"/>
<dbReference type="SUPFAM" id="SSF56112">
    <property type="entry name" value="Protein kinase-like (PK-like)"/>
    <property type="match status" value="1"/>
</dbReference>
<protein>
    <recommendedName>
        <fullName evidence="3">Capsular polysaccharide biosynthesis protein</fullName>
    </recommendedName>
</protein>
<dbReference type="PATRIC" id="fig|585056.7.peg.3606"/>
<dbReference type="InterPro" id="IPR011009">
    <property type="entry name" value="Kinase-like_dom_sf"/>
</dbReference>
<dbReference type="HOGENOM" id="CLU_040642_0_0_6"/>
<gene>
    <name evidence="1" type="ordered locus">ECUMN_3427</name>
</gene>
<dbReference type="STRING" id="585056.ECUMN_3427"/>
<dbReference type="SUPFAM" id="SSF53448">
    <property type="entry name" value="Nucleotide-diphospho-sugar transferases"/>
    <property type="match status" value="1"/>
</dbReference>
<dbReference type="InterPro" id="IPR029044">
    <property type="entry name" value="Nucleotide-diphossugar_trans"/>
</dbReference>
<evidence type="ECO:0008006" key="3">
    <source>
        <dbReference type="Google" id="ProtNLM"/>
    </source>
</evidence>
<reference evidence="2" key="1">
    <citation type="journal article" date="2009" name="PLoS Genet.">
        <title>Organised genome dynamics in the Escherichia coli species results in highly diverse adaptive paths.</title>
        <authorList>
            <person name="Touchon M."/>
            <person name="Hoede C."/>
            <person name="Tenaillon O."/>
            <person name="Barbe V."/>
            <person name="Baeriswyl S."/>
            <person name="Bidet P."/>
            <person name="Bingen E."/>
            <person name="Bonacorsi S."/>
            <person name="Bouchier C."/>
            <person name="Bouvet O."/>
            <person name="Calteau A."/>
            <person name="Chiapello H."/>
            <person name="Clermont O."/>
            <person name="Cruveiller S."/>
            <person name="Danchin A."/>
            <person name="Diard M."/>
            <person name="Dossat C."/>
            <person name="Karoui M.E."/>
            <person name="Frapy E."/>
            <person name="Garry L."/>
            <person name="Ghigo J.M."/>
            <person name="Gilles A.M."/>
            <person name="Johnson J."/>
            <person name="Le Bouguenec C."/>
            <person name="Lescat M."/>
            <person name="Mangenot S."/>
            <person name="Martinez-Jehanne V."/>
            <person name="Matic I."/>
            <person name="Nassif X."/>
            <person name="Oztas S."/>
            <person name="Petit M.A."/>
            <person name="Pichon C."/>
            <person name="Rouy Z."/>
            <person name="Ruf C.S."/>
            <person name="Schneider D."/>
            <person name="Tourret J."/>
            <person name="Vacherie B."/>
            <person name="Vallenet D."/>
            <person name="Medigue C."/>
            <person name="Rocha E.P.C."/>
            <person name="Denamur E."/>
        </authorList>
    </citation>
    <scope>NUCLEOTIDE SEQUENCE [LARGE SCALE GENOMIC DNA]</scope>
    <source>
        <strain evidence="2">UMN026 / ExPEC</strain>
    </source>
</reference>
<dbReference type="EMBL" id="CU928163">
    <property type="protein sequence ID" value="CAR14585.1"/>
    <property type="molecule type" value="Genomic_DNA"/>
</dbReference>
<evidence type="ECO:0000313" key="1">
    <source>
        <dbReference type="EMBL" id="CAR14585.1"/>
    </source>
</evidence>
<dbReference type="RefSeq" id="WP_000600936.1">
    <property type="nucleotide sequence ID" value="NC_011751.1"/>
</dbReference>
<proteinExistence type="predicted"/>
<sequence length="525" mass="60833">MILITSAAYISNELRIEFGVIPPCLLPIGNRTLLEYQAESIRKMSNEKIFLTLPEDYCLSKFEERLLDSLNIRAIYLSPNLSLGESIYQALDSIGDYTFSSDGLKLLHGDTLINDLTNQNDIIAVAPSSDDYFWEKEEHTYENLAWCGYFTFSMPNIFKGFLEASRFNFVQAVRSYDEVIHLSRMKPKSWDDLGHLNTYFISRSNITTQRAFNEMRIQHGMVWKSSKNNKKILAETNWYKKIPALLKSFTPQLIEDGIYNKTGNYFYTLEYLPYIPLNEIFVHGKNPDFFWRKIFNIIKEYLFKANSALTNISQNNIGEKIAIDSEALYRTKTFVRLTEYAVENNISIDKPVFYDNRRLPSLHDIASDCIDRTTQLPIVPSILHGDLCFSNILFNSRLNSIKVLDPRGISHNGEETILGDQKYDLAKLCHSVIGLYDYVISGRYHLDGDLFNNAVIRFDIDTRIKSIQQEFYEYKFLSNISVGEIMPLTTLLFLSMLPLHSDRPDRQKAMLFNALRIYSTYVYDV</sequence>